<gene>
    <name evidence="1" type="ORF">EGN73_11715</name>
</gene>
<comment type="caution">
    <text evidence="1">The sequence shown here is derived from an EMBL/GenBank/DDBJ whole genome shotgun (WGS) entry which is preliminary data.</text>
</comment>
<proteinExistence type="predicted"/>
<evidence type="ECO:0000313" key="1">
    <source>
        <dbReference type="EMBL" id="MBW3468473.1"/>
    </source>
</evidence>
<dbReference type="EMBL" id="RPHB01000005">
    <property type="protein sequence ID" value="MBW3468473.1"/>
    <property type="molecule type" value="Genomic_DNA"/>
</dbReference>
<organism evidence="1 2">
    <name type="scientific">Arthrospiribacter ruber</name>
    <dbReference type="NCBI Taxonomy" id="2487934"/>
    <lineage>
        <taxon>Bacteria</taxon>
        <taxon>Pseudomonadati</taxon>
        <taxon>Bacteroidota</taxon>
        <taxon>Cytophagia</taxon>
        <taxon>Cytophagales</taxon>
        <taxon>Cyclobacteriaceae</taxon>
        <taxon>Arthrospiribacter</taxon>
    </lineage>
</organism>
<dbReference type="Proteomes" id="UP000727490">
    <property type="component" value="Unassembled WGS sequence"/>
</dbReference>
<dbReference type="RefSeq" id="WP_219289830.1">
    <property type="nucleotide sequence ID" value="NZ_RPHB01000005.1"/>
</dbReference>
<accession>A0A951IZM6</accession>
<sequence>MRVLLVLILFMLNPLLEEREVVITKKMITVSGQTSLGSFSCDYSKNGLKDTLYFDYNNVKKELLFEIPVHDFSCGNFLLNKDFKKTIKADEFPKAEVRVQNLKSRHGDYTCDLRVKIVGKNLNFKSLPLKTVPNGLTAELVLSFNELELSAPKKFGGLITVQEELHLEFQLGY</sequence>
<dbReference type="AlphaFoldDB" id="A0A951IZM6"/>
<evidence type="ECO:0008006" key="3">
    <source>
        <dbReference type="Google" id="ProtNLM"/>
    </source>
</evidence>
<evidence type="ECO:0000313" key="2">
    <source>
        <dbReference type="Proteomes" id="UP000727490"/>
    </source>
</evidence>
<name>A0A951IZM6_9BACT</name>
<protein>
    <recommendedName>
        <fullName evidence="3">Lipid/polyisoprenoid-binding YceI-like domain-containing protein</fullName>
    </recommendedName>
</protein>
<keyword evidence="2" id="KW-1185">Reference proteome</keyword>
<reference evidence="1 2" key="1">
    <citation type="journal article" date="2020" name="Syst. Appl. Microbiol.">
        <title>Arthrospiribacter ruber gen. nov., sp. nov., a novel bacterium isolated from Arthrospira cultures.</title>
        <authorList>
            <person name="Waleron M."/>
            <person name="Misztak A."/>
            <person name="Waleron M.M."/>
            <person name="Furmaniak M."/>
            <person name="Mrozik A."/>
            <person name="Waleron K."/>
        </authorList>
    </citation>
    <scope>NUCLEOTIDE SEQUENCE [LARGE SCALE GENOMIC DNA]</scope>
    <source>
        <strain evidence="1 2">DPMB0001</strain>
    </source>
</reference>